<dbReference type="Proteomes" id="UP000748531">
    <property type="component" value="Unassembled WGS sequence"/>
</dbReference>
<proteinExistence type="predicted"/>
<evidence type="ECO:0000313" key="1">
    <source>
        <dbReference type="EMBL" id="KAF5398574.1"/>
    </source>
</evidence>
<evidence type="ECO:0000313" key="2">
    <source>
        <dbReference type="Proteomes" id="UP000748531"/>
    </source>
</evidence>
<reference evidence="1" key="1">
    <citation type="submission" date="2019-05" db="EMBL/GenBank/DDBJ databases">
        <title>Annotation for the trematode Paragonimus heterotremus.</title>
        <authorList>
            <person name="Choi Y.-J."/>
        </authorList>
    </citation>
    <scope>NUCLEOTIDE SEQUENCE</scope>
    <source>
        <strain evidence="1">LC</strain>
    </source>
</reference>
<comment type="caution">
    <text evidence="1">The sequence shown here is derived from an EMBL/GenBank/DDBJ whole genome shotgun (WGS) entry which is preliminary data.</text>
</comment>
<name>A0A8J4WG53_9TREM</name>
<keyword evidence="2" id="KW-1185">Reference proteome</keyword>
<organism evidence="1 2">
    <name type="scientific">Paragonimus heterotremus</name>
    <dbReference type="NCBI Taxonomy" id="100268"/>
    <lineage>
        <taxon>Eukaryota</taxon>
        <taxon>Metazoa</taxon>
        <taxon>Spiralia</taxon>
        <taxon>Lophotrochozoa</taxon>
        <taxon>Platyhelminthes</taxon>
        <taxon>Trematoda</taxon>
        <taxon>Digenea</taxon>
        <taxon>Plagiorchiida</taxon>
        <taxon>Troglotremata</taxon>
        <taxon>Troglotrematidae</taxon>
        <taxon>Paragonimus</taxon>
    </lineage>
</organism>
<protein>
    <submittedName>
        <fullName evidence="1">Uncharacterized protein</fullName>
    </submittedName>
</protein>
<dbReference type="EMBL" id="LUCH01004865">
    <property type="protein sequence ID" value="KAF5398574.1"/>
    <property type="molecule type" value="Genomic_DNA"/>
</dbReference>
<dbReference type="AlphaFoldDB" id="A0A8J4WG53"/>
<accession>A0A8J4WG53</accession>
<gene>
    <name evidence="1" type="ORF">PHET_07868</name>
</gene>
<sequence>MKTLVDVASRSTHAPWWLASPTPLPDPSQLWGYASIVTDNPEYLQLKFTLTQAVVGKFQNKTVLGTNGREQTDESYLKKLQKALV</sequence>